<feature type="compositionally biased region" description="Low complexity" evidence="1">
    <location>
        <begin position="124"/>
        <end position="136"/>
    </location>
</feature>
<organism evidence="3 4">
    <name type="scientific">Schizosaccharomyces cryophilus (strain OY26 / ATCC MYA-4695 / CBS 11777 / NBRC 106824 / NRRL Y48691)</name>
    <name type="common">Fission yeast</name>
    <dbReference type="NCBI Taxonomy" id="653667"/>
    <lineage>
        <taxon>Eukaryota</taxon>
        <taxon>Fungi</taxon>
        <taxon>Dikarya</taxon>
        <taxon>Ascomycota</taxon>
        <taxon>Taphrinomycotina</taxon>
        <taxon>Schizosaccharomycetes</taxon>
        <taxon>Schizosaccharomycetales</taxon>
        <taxon>Schizosaccharomycetaceae</taxon>
        <taxon>Schizosaccharomyces</taxon>
    </lineage>
</organism>
<dbReference type="HOGENOM" id="CLU_1441813_0_0_1"/>
<dbReference type="RefSeq" id="XP_013021367.1">
    <property type="nucleotide sequence ID" value="XM_013165913.1"/>
</dbReference>
<keyword evidence="2" id="KW-0732">Signal</keyword>
<keyword evidence="4" id="KW-1185">Reference proteome</keyword>
<proteinExistence type="predicted"/>
<dbReference type="OrthoDB" id="271448at2759"/>
<evidence type="ECO:0000256" key="2">
    <source>
        <dbReference type="SAM" id="SignalP"/>
    </source>
</evidence>
<sequence length="188" mass="20906">MLLPKKSTILLLLLYYLAIQCSISRAIPSRSYWKTNQHNEGTNSPSDKPDFSYQPNTEQEANNFLQPRNFNEDLKINADGINIPKDVTKTYTVIVYTPTSQTPETVIVYTPTNSNQRTVIVYSPSSSPTGGSSKPPNETPTWTSSASSAAATIITTPNVKPPLRYQTSTQAQLILFQQCQLPQMALLY</sequence>
<gene>
    <name evidence="3" type="ORF">SPOG_03649</name>
</gene>
<protein>
    <submittedName>
        <fullName evidence="3">Uncharacterized protein</fullName>
    </submittedName>
</protein>
<feature type="compositionally biased region" description="Polar residues" evidence="1">
    <location>
        <begin position="36"/>
        <end position="46"/>
    </location>
</feature>
<reference evidence="3 4" key="1">
    <citation type="journal article" date="2011" name="Science">
        <title>Comparative functional genomics of the fission yeasts.</title>
        <authorList>
            <person name="Rhind N."/>
            <person name="Chen Z."/>
            <person name="Yassour M."/>
            <person name="Thompson D.A."/>
            <person name="Haas B.J."/>
            <person name="Habib N."/>
            <person name="Wapinski I."/>
            <person name="Roy S."/>
            <person name="Lin M.F."/>
            <person name="Heiman D.I."/>
            <person name="Young S.K."/>
            <person name="Furuya K."/>
            <person name="Guo Y."/>
            <person name="Pidoux A."/>
            <person name="Chen H.M."/>
            <person name="Robbertse B."/>
            <person name="Goldberg J.M."/>
            <person name="Aoki K."/>
            <person name="Bayne E.H."/>
            <person name="Berlin A.M."/>
            <person name="Desjardins C.A."/>
            <person name="Dobbs E."/>
            <person name="Dukaj L."/>
            <person name="Fan L."/>
            <person name="FitzGerald M.G."/>
            <person name="French C."/>
            <person name="Gujja S."/>
            <person name="Hansen K."/>
            <person name="Keifenheim D."/>
            <person name="Levin J.Z."/>
            <person name="Mosher R.A."/>
            <person name="Mueller C.A."/>
            <person name="Pfiffner J."/>
            <person name="Priest M."/>
            <person name="Russ C."/>
            <person name="Smialowska A."/>
            <person name="Swoboda P."/>
            <person name="Sykes S.M."/>
            <person name="Vaughn M."/>
            <person name="Vengrova S."/>
            <person name="Yoder R."/>
            <person name="Zeng Q."/>
            <person name="Allshire R."/>
            <person name="Baulcombe D."/>
            <person name="Birren B.W."/>
            <person name="Brown W."/>
            <person name="Ekwall K."/>
            <person name="Kellis M."/>
            <person name="Leatherwood J."/>
            <person name="Levin H."/>
            <person name="Margalit H."/>
            <person name="Martienssen R."/>
            <person name="Nieduszynski C.A."/>
            <person name="Spatafora J.W."/>
            <person name="Friedman N."/>
            <person name="Dalgaard J.Z."/>
            <person name="Baumann P."/>
            <person name="Niki H."/>
            <person name="Regev A."/>
            <person name="Nusbaum C."/>
        </authorList>
    </citation>
    <scope>NUCLEOTIDE SEQUENCE [LARGE SCALE GENOMIC DNA]</scope>
    <source>
        <strain evidence="4">OY26 / ATCC MYA-4695 / CBS 11777 / NBRC 106824 / NRRL Y48691</strain>
    </source>
</reference>
<feature type="chain" id="PRO_5004572460" evidence="2">
    <location>
        <begin position="27"/>
        <end position="188"/>
    </location>
</feature>
<accession>S9W3I7</accession>
<dbReference type="EMBL" id="KE546988">
    <property type="protein sequence ID" value="EPY53109.1"/>
    <property type="molecule type" value="Genomic_DNA"/>
</dbReference>
<dbReference type="AlphaFoldDB" id="S9W3I7"/>
<feature type="signal peptide" evidence="2">
    <location>
        <begin position="1"/>
        <end position="26"/>
    </location>
</feature>
<name>S9W3I7_SCHCR</name>
<evidence type="ECO:0000256" key="1">
    <source>
        <dbReference type="SAM" id="MobiDB-lite"/>
    </source>
</evidence>
<evidence type="ECO:0000313" key="4">
    <source>
        <dbReference type="Proteomes" id="UP000015464"/>
    </source>
</evidence>
<feature type="region of interest" description="Disordered" evidence="1">
    <location>
        <begin position="36"/>
        <end position="57"/>
    </location>
</feature>
<dbReference type="Proteomes" id="UP000015464">
    <property type="component" value="Unassembled WGS sequence"/>
</dbReference>
<feature type="region of interest" description="Disordered" evidence="1">
    <location>
        <begin position="124"/>
        <end position="146"/>
    </location>
</feature>
<dbReference type="GeneID" id="25037966"/>
<evidence type="ECO:0000313" key="3">
    <source>
        <dbReference type="EMBL" id="EPY53109.1"/>
    </source>
</evidence>